<organism evidence="14 15">
    <name type="scientific">Arcticibacter svalbardensis MN12-7</name>
    <dbReference type="NCBI Taxonomy" id="1150600"/>
    <lineage>
        <taxon>Bacteria</taxon>
        <taxon>Pseudomonadati</taxon>
        <taxon>Bacteroidota</taxon>
        <taxon>Sphingobacteriia</taxon>
        <taxon>Sphingobacteriales</taxon>
        <taxon>Sphingobacteriaceae</taxon>
        <taxon>Arcticibacter</taxon>
    </lineage>
</organism>
<comment type="pathway">
    <text evidence="9">Carotenoid biosynthesis; staphyloxanthin biosynthesis; staphyloxanthin from farnesyl diphosphate: step 5/5.</text>
</comment>
<sequence>MLNQVINMFWTMVCFAPVGFYWALYFAEKRPAWLLFTSIGISLLISMLPARWLSALTISKDRKFYERIGVTFIRWFVQNGKLVNWVKGKYLLNSGLIHNRKEALNYLGTIAMQERFHYSCFLLFLLSTIDALCIGKTGMALLILLCNILYNVYPILLQQYNKLRINLILFGRRVR</sequence>
<feature type="transmembrane region" description="Helical" evidence="13">
    <location>
        <begin position="121"/>
        <end position="150"/>
    </location>
</feature>
<evidence type="ECO:0000256" key="12">
    <source>
        <dbReference type="ARBA" id="ARBA00025324"/>
    </source>
</evidence>
<dbReference type="Pfam" id="PF18927">
    <property type="entry name" value="CrtO"/>
    <property type="match status" value="1"/>
</dbReference>
<keyword evidence="2" id="KW-1003">Cell membrane</keyword>
<dbReference type="eggNOG" id="ENOG5033IF7">
    <property type="taxonomic scope" value="Bacteria"/>
</dbReference>
<evidence type="ECO:0000256" key="3">
    <source>
        <dbReference type="ARBA" id="ARBA00022679"/>
    </source>
</evidence>
<comment type="subcellular location">
    <subcellularLocation>
        <location evidence="1">Cell membrane</location>
        <topology evidence="1">Single-pass membrane protein</topology>
    </subcellularLocation>
</comment>
<evidence type="ECO:0000256" key="1">
    <source>
        <dbReference type="ARBA" id="ARBA00004162"/>
    </source>
</evidence>
<comment type="function">
    <text evidence="12">Catalyzes the acylation of glycosyl-4,4'-diaponeurosporenoate, i.e. the esterification of glucose at the C6'' position with the carboxyl group of the C(15) fatty acid 12-methyltetradecanoic acid, to yield staphyloxanthin. This is the last step in the biosynthesis of this orange pigment, present in most staphylococci strains.</text>
</comment>
<name>R9H6F8_9SPHI</name>
<feature type="transmembrane region" description="Helical" evidence="13">
    <location>
        <begin position="33"/>
        <end position="53"/>
    </location>
</feature>
<dbReference type="OrthoDB" id="883215at2"/>
<keyword evidence="15" id="KW-1185">Reference proteome</keyword>
<gene>
    <name evidence="14" type="ORF">ADIARSV_0002</name>
</gene>
<reference evidence="14 15" key="1">
    <citation type="journal article" date="2013" name="Genome Announc.">
        <title>Draft Genome Sequence of Arcticibacter svalbardensis Strain MN12-7T, a Member of the Family Sphingobacteriaceae Isolated from an Arctic Soil Sample.</title>
        <authorList>
            <person name="Shivaji S."/>
            <person name="Ara S."/>
            <person name="Prasad S."/>
            <person name="Manasa B.P."/>
            <person name="Begum Z."/>
            <person name="Singh A."/>
            <person name="Kumar Pinnaka A."/>
        </authorList>
    </citation>
    <scope>NUCLEOTIDE SEQUENCE [LARGE SCALE GENOMIC DNA]</scope>
    <source>
        <strain evidence="14 15">MN12-7</strain>
    </source>
</reference>
<evidence type="ECO:0000256" key="4">
    <source>
        <dbReference type="ARBA" id="ARBA00022692"/>
    </source>
</evidence>
<keyword evidence="5" id="KW-0732">Signal</keyword>
<dbReference type="GO" id="GO:0005886">
    <property type="term" value="C:plasma membrane"/>
    <property type="evidence" value="ECO:0007669"/>
    <property type="project" value="UniProtKB-SubCell"/>
</dbReference>
<comment type="similarity">
    <text evidence="10">Belongs to the acyltransferase CrtO family.</text>
</comment>
<dbReference type="InterPro" id="IPR044021">
    <property type="entry name" value="CrtO"/>
</dbReference>
<keyword evidence="4 13" id="KW-0812">Transmembrane</keyword>
<evidence type="ECO:0000256" key="13">
    <source>
        <dbReference type="SAM" id="Phobius"/>
    </source>
</evidence>
<evidence type="ECO:0000256" key="8">
    <source>
        <dbReference type="ARBA" id="ARBA00023315"/>
    </source>
</evidence>
<keyword evidence="3" id="KW-0808">Transferase</keyword>
<evidence type="ECO:0000256" key="10">
    <source>
        <dbReference type="ARBA" id="ARBA00023603"/>
    </source>
</evidence>
<evidence type="ECO:0000256" key="9">
    <source>
        <dbReference type="ARBA" id="ARBA00023588"/>
    </source>
</evidence>
<evidence type="ECO:0000256" key="7">
    <source>
        <dbReference type="ARBA" id="ARBA00023136"/>
    </source>
</evidence>
<feature type="transmembrane region" description="Helical" evidence="13">
    <location>
        <begin position="7"/>
        <end position="27"/>
    </location>
</feature>
<accession>R9H6F8</accession>
<proteinExistence type="inferred from homology"/>
<keyword evidence="7 13" id="KW-0472">Membrane</keyword>
<dbReference type="UniPathway" id="UPA00029">
    <property type="reaction ID" value="UER00560"/>
</dbReference>
<evidence type="ECO:0000256" key="11">
    <source>
        <dbReference type="ARBA" id="ARBA00023667"/>
    </source>
</evidence>
<evidence type="ECO:0000256" key="5">
    <source>
        <dbReference type="ARBA" id="ARBA00022729"/>
    </source>
</evidence>
<dbReference type="GO" id="GO:0016746">
    <property type="term" value="F:acyltransferase activity"/>
    <property type="evidence" value="ECO:0007669"/>
    <property type="project" value="UniProtKB-KW"/>
</dbReference>
<keyword evidence="6 13" id="KW-1133">Transmembrane helix</keyword>
<evidence type="ECO:0000313" key="14">
    <source>
        <dbReference type="EMBL" id="EOR96739.1"/>
    </source>
</evidence>
<evidence type="ECO:0000256" key="2">
    <source>
        <dbReference type="ARBA" id="ARBA00022475"/>
    </source>
</evidence>
<dbReference type="AlphaFoldDB" id="R9H6F8"/>
<dbReference type="Proteomes" id="UP000014174">
    <property type="component" value="Unassembled WGS sequence"/>
</dbReference>
<keyword evidence="8" id="KW-0012">Acyltransferase</keyword>
<dbReference type="EMBL" id="AQPN01000001">
    <property type="protein sequence ID" value="EOR96739.1"/>
    <property type="molecule type" value="Genomic_DNA"/>
</dbReference>
<dbReference type="RefSeq" id="WP_016193259.1">
    <property type="nucleotide sequence ID" value="NZ_AQPN01000001.1"/>
</dbReference>
<dbReference type="STRING" id="1150600.ADIARSV_0002"/>
<evidence type="ECO:0000313" key="15">
    <source>
        <dbReference type="Proteomes" id="UP000014174"/>
    </source>
</evidence>
<comment type="caution">
    <text evidence="14">The sequence shown here is derived from an EMBL/GenBank/DDBJ whole genome shotgun (WGS) entry which is preliminary data.</text>
</comment>
<evidence type="ECO:0000256" key="6">
    <source>
        <dbReference type="ARBA" id="ARBA00022989"/>
    </source>
</evidence>
<protein>
    <recommendedName>
        <fullName evidence="11">Glycosyl-4,4'-diaponeurosporenoate acyltransferase</fullName>
    </recommendedName>
</protein>